<dbReference type="Gene3D" id="3.50.50.60">
    <property type="entry name" value="FAD/NAD(P)-binding domain"/>
    <property type="match status" value="2"/>
</dbReference>
<dbReference type="GO" id="GO:0004499">
    <property type="term" value="F:N,N-dimethylaniline monooxygenase activity"/>
    <property type="evidence" value="ECO:0007669"/>
    <property type="project" value="InterPro"/>
</dbReference>
<keyword evidence="3" id="KW-0285">Flavoprotein</keyword>
<accession>A0A1L9TD42</accession>
<organism evidence="6 7">
    <name type="scientific">Aspergillus sydowii CBS 593.65</name>
    <dbReference type="NCBI Taxonomy" id="1036612"/>
    <lineage>
        <taxon>Eukaryota</taxon>
        <taxon>Fungi</taxon>
        <taxon>Dikarya</taxon>
        <taxon>Ascomycota</taxon>
        <taxon>Pezizomycotina</taxon>
        <taxon>Eurotiomycetes</taxon>
        <taxon>Eurotiomycetidae</taxon>
        <taxon>Eurotiales</taxon>
        <taxon>Aspergillaceae</taxon>
        <taxon>Aspergillus</taxon>
        <taxon>Aspergillus subgen. Nidulantes</taxon>
    </lineage>
</organism>
<dbReference type="STRING" id="1036612.A0A1L9TD42"/>
<dbReference type="GO" id="GO:0050661">
    <property type="term" value="F:NADP binding"/>
    <property type="evidence" value="ECO:0007669"/>
    <property type="project" value="InterPro"/>
</dbReference>
<dbReference type="SUPFAM" id="SSF51905">
    <property type="entry name" value="FAD/NAD(P)-binding domain"/>
    <property type="match status" value="3"/>
</dbReference>
<dbReference type="InterPro" id="IPR051209">
    <property type="entry name" value="FAD-bind_Monooxygenase_sf"/>
</dbReference>
<comment type="cofactor">
    <cofactor evidence="1">
        <name>FAD</name>
        <dbReference type="ChEBI" id="CHEBI:57692"/>
    </cofactor>
</comment>
<keyword evidence="4" id="KW-0274">FAD</keyword>
<dbReference type="InterPro" id="IPR036188">
    <property type="entry name" value="FAD/NAD-bd_sf"/>
</dbReference>
<dbReference type="Proteomes" id="UP000184356">
    <property type="component" value="Unassembled WGS sequence"/>
</dbReference>
<keyword evidence="7" id="KW-1185">Reference proteome</keyword>
<dbReference type="GO" id="GO:0050660">
    <property type="term" value="F:flavin adenine dinucleotide binding"/>
    <property type="evidence" value="ECO:0007669"/>
    <property type="project" value="InterPro"/>
</dbReference>
<evidence type="ECO:0000256" key="4">
    <source>
        <dbReference type="ARBA" id="ARBA00022827"/>
    </source>
</evidence>
<evidence type="ECO:0000256" key="1">
    <source>
        <dbReference type="ARBA" id="ARBA00001974"/>
    </source>
</evidence>
<evidence type="ECO:0000256" key="5">
    <source>
        <dbReference type="ARBA" id="ARBA00023002"/>
    </source>
</evidence>
<evidence type="ECO:0000313" key="7">
    <source>
        <dbReference type="Proteomes" id="UP000184356"/>
    </source>
</evidence>
<proteinExistence type="inferred from homology"/>
<keyword evidence="5" id="KW-0560">Oxidoreductase</keyword>
<dbReference type="InterPro" id="IPR020946">
    <property type="entry name" value="Flavin_mOase-like"/>
</dbReference>
<dbReference type="GeneID" id="63759939"/>
<dbReference type="AlphaFoldDB" id="A0A1L9TD42"/>
<name>A0A1L9TD42_9EURO</name>
<comment type="similarity">
    <text evidence="2">Belongs to the FAD-binding monooxygenase family.</text>
</comment>
<evidence type="ECO:0000256" key="3">
    <source>
        <dbReference type="ARBA" id="ARBA00022630"/>
    </source>
</evidence>
<gene>
    <name evidence="6" type="ORF">ASPSYDRAFT_204638</name>
</gene>
<dbReference type="Pfam" id="PF00743">
    <property type="entry name" value="FMO-like"/>
    <property type="match status" value="1"/>
</dbReference>
<dbReference type="RefSeq" id="XP_040701121.1">
    <property type="nucleotide sequence ID" value="XM_040843866.1"/>
</dbReference>
<protein>
    <submittedName>
        <fullName evidence="6">Uncharacterized protein</fullName>
    </submittedName>
</protein>
<dbReference type="EMBL" id="KV878588">
    <property type="protein sequence ID" value="OJJ57315.1"/>
    <property type="molecule type" value="Genomic_DNA"/>
</dbReference>
<reference evidence="7" key="1">
    <citation type="journal article" date="2017" name="Genome Biol.">
        <title>Comparative genomics reveals high biological diversity and specific adaptations in the industrially and medically important fungal genus Aspergillus.</title>
        <authorList>
            <person name="de Vries R.P."/>
            <person name="Riley R."/>
            <person name="Wiebenga A."/>
            <person name="Aguilar-Osorio G."/>
            <person name="Amillis S."/>
            <person name="Uchima C.A."/>
            <person name="Anderluh G."/>
            <person name="Asadollahi M."/>
            <person name="Askin M."/>
            <person name="Barry K."/>
            <person name="Battaglia E."/>
            <person name="Bayram O."/>
            <person name="Benocci T."/>
            <person name="Braus-Stromeyer S.A."/>
            <person name="Caldana C."/>
            <person name="Canovas D."/>
            <person name="Cerqueira G.C."/>
            <person name="Chen F."/>
            <person name="Chen W."/>
            <person name="Choi C."/>
            <person name="Clum A."/>
            <person name="Dos Santos R.A."/>
            <person name="Damasio A.R."/>
            <person name="Diallinas G."/>
            <person name="Emri T."/>
            <person name="Fekete E."/>
            <person name="Flipphi M."/>
            <person name="Freyberg S."/>
            <person name="Gallo A."/>
            <person name="Gournas C."/>
            <person name="Habgood R."/>
            <person name="Hainaut M."/>
            <person name="Harispe M.L."/>
            <person name="Henrissat B."/>
            <person name="Hilden K.S."/>
            <person name="Hope R."/>
            <person name="Hossain A."/>
            <person name="Karabika E."/>
            <person name="Karaffa L."/>
            <person name="Karanyi Z."/>
            <person name="Krasevec N."/>
            <person name="Kuo A."/>
            <person name="Kusch H."/>
            <person name="LaButti K."/>
            <person name="Lagendijk E.L."/>
            <person name="Lapidus A."/>
            <person name="Levasseur A."/>
            <person name="Lindquist E."/>
            <person name="Lipzen A."/>
            <person name="Logrieco A.F."/>
            <person name="MacCabe A."/>
            <person name="Maekelae M.R."/>
            <person name="Malavazi I."/>
            <person name="Melin P."/>
            <person name="Meyer V."/>
            <person name="Mielnichuk N."/>
            <person name="Miskei M."/>
            <person name="Molnar A.P."/>
            <person name="Mule G."/>
            <person name="Ngan C.Y."/>
            <person name="Orejas M."/>
            <person name="Orosz E."/>
            <person name="Ouedraogo J.P."/>
            <person name="Overkamp K.M."/>
            <person name="Park H.-S."/>
            <person name="Perrone G."/>
            <person name="Piumi F."/>
            <person name="Punt P.J."/>
            <person name="Ram A.F."/>
            <person name="Ramon A."/>
            <person name="Rauscher S."/>
            <person name="Record E."/>
            <person name="Riano-Pachon D.M."/>
            <person name="Robert V."/>
            <person name="Roehrig J."/>
            <person name="Ruller R."/>
            <person name="Salamov A."/>
            <person name="Salih N.S."/>
            <person name="Samson R.A."/>
            <person name="Sandor E."/>
            <person name="Sanguinetti M."/>
            <person name="Schuetze T."/>
            <person name="Sepcic K."/>
            <person name="Shelest E."/>
            <person name="Sherlock G."/>
            <person name="Sophianopoulou V."/>
            <person name="Squina F.M."/>
            <person name="Sun H."/>
            <person name="Susca A."/>
            <person name="Todd R.B."/>
            <person name="Tsang A."/>
            <person name="Unkles S.E."/>
            <person name="van de Wiele N."/>
            <person name="van Rossen-Uffink D."/>
            <person name="Oliveira J.V."/>
            <person name="Vesth T.C."/>
            <person name="Visser J."/>
            <person name="Yu J.-H."/>
            <person name="Zhou M."/>
            <person name="Andersen M.R."/>
            <person name="Archer D.B."/>
            <person name="Baker S.E."/>
            <person name="Benoit I."/>
            <person name="Brakhage A.A."/>
            <person name="Braus G.H."/>
            <person name="Fischer R."/>
            <person name="Frisvad J.C."/>
            <person name="Goldman G.H."/>
            <person name="Houbraken J."/>
            <person name="Oakley B."/>
            <person name="Pocsi I."/>
            <person name="Scazzocchio C."/>
            <person name="Seiboth B."/>
            <person name="vanKuyk P.A."/>
            <person name="Wortman J."/>
            <person name="Dyer P.S."/>
            <person name="Grigoriev I.V."/>
        </authorList>
    </citation>
    <scope>NUCLEOTIDE SEQUENCE [LARGE SCALE GENOMIC DNA]</scope>
    <source>
        <strain evidence="7">CBS 593.65</strain>
    </source>
</reference>
<dbReference type="OrthoDB" id="74360at2759"/>
<sequence>MGSLGVSQNGFNAGSRYEIIEQPSRIARKIRVVVIGCGASAINFAHEVDNSGLDIDLVCYDKNPSIGGTWYENKYPGCGCDIPSVNYQYSWAPSTHWSSFYSSAAEILHYFKSVAQDYGLMKYMQLNRKVVDARWDENDQQWHLKIQKLEGSSEVFEDKAHVLINASGVLNKWKWPAIPNREQFKGQMLHSANWDDSIQLQGKRVGVIGSGSSAVQIVPNIQPVVSSLKCLIRSQSWVTASFGQRFAGKGGTNFKYSEKQKEILRSDPAKYLAYRKKIESELNSRFRFILNGSKEQADARAAAERDMRTRLAKKPELADLIVPTNFAVGCRRPTPGAGYLEALCEANVSVVSSSIQEFTPNGIRTADGAEHEFDVIVCATGFDVSWKPAYPTIGRGSRSLSKEWADCPNTYLSITVPHFPNYLIFNGPYGPYGHGSFLPITETVSKHFLQMLSKMSEEGVTSFDVKPEAVADFVQHRRQFLPRTAWSSPCRSWFKQGTVDGEIMMWPGSRIHFFETMKAPRWEDYNLTYTTANRFGYLGNGFAAREFDGSDLTWYLGLMGDEDVQPELPDEDFADFMVA</sequence>
<dbReference type="PANTHER" id="PTHR42877:SF7">
    <property type="entry name" value="FLAVIN-BINDING MONOOXYGENASE-RELATED"/>
    <property type="match status" value="1"/>
</dbReference>
<evidence type="ECO:0000256" key="2">
    <source>
        <dbReference type="ARBA" id="ARBA00010139"/>
    </source>
</evidence>
<dbReference type="VEuPathDB" id="FungiDB:ASPSYDRAFT_204638"/>
<dbReference type="PANTHER" id="PTHR42877">
    <property type="entry name" value="L-ORNITHINE N(5)-MONOOXYGENASE-RELATED"/>
    <property type="match status" value="1"/>
</dbReference>
<evidence type="ECO:0000313" key="6">
    <source>
        <dbReference type="EMBL" id="OJJ57315.1"/>
    </source>
</evidence>